<feature type="compositionally biased region" description="Polar residues" evidence="5">
    <location>
        <begin position="336"/>
        <end position="348"/>
    </location>
</feature>
<proteinExistence type="inferred from homology"/>
<evidence type="ECO:0000313" key="9">
    <source>
        <dbReference type="Proteomes" id="UP001437460"/>
    </source>
</evidence>
<feature type="compositionally biased region" description="Polar residues" evidence="5">
    <location>
        <begin position="285"/>
        <end position="300"/>
    </location>
</feature>
<feature type="domain" description="NlpC/P60" evidence="7">
    <location>
        <begin position="501"/>
        <end position="647"/>
    </location>
</feature>
<dbReference type="Proteomes" id="UP001437460">
    <property type="component" value="Unassembled WGS sequence"/>
</dbReference>
<keyword evidence="4" id="KW-0788">Thiol protease</keyword>
<feature type="region of interest" description="Disordered" evidence="5">
    <location>
        <begin position="258"/>
        <end position="411"/>
    </location>
</feature>
<dbReference type="InterPro" id="IPR038765">
    <property type="entry name" value="Papain-like_cys_pep_sf"/>
</dbReference>
<dbReference type="PANTHER" id="PTHR47359">
    <property type="entry name" value="PEPTIDOGLYCAN DL-ENDOPEPTIDASE CWLO"/>
    <property type="match status" value="1"/>
</dbReference>
<gene>
    <name evidence="8" type="ORF">WMO41_01555</name>
</gene>
<evidence type="ECO:0000259" key="7">
    <source>
        <dbReference type="PROSITE" id="PS51935"/>
    </source>
</evidence>
<evidence type="ECO:0000256" key="6">
    <source>
        <dbReference type="SAM" id="Phobius"/>
    </source>
</evidence>
<keyword evidence="6" id="KW-0472">Membrane</keyword>
<evidence type="ECO:0000256" key="2">
    <source>
        <dbReference type="ARBA" id="ARBA00022670"/>
    </source>
</evidence>
<evidence type="ECO:0000256" key="3">
    <source>
        <dbReference type="ARBA" id="ARBA00022801"/>
    </source>
</evidence>
<dbReference type="EMBL" id="JBBMFJ010000002">
    <property type="protein sequence ID" value="MEQ2561878.1"/>
    <property type="molecule type" value="Genomic_DNA"/>
</dbReference>
<dbReference type="InterPro" id="IPR051794">
    <property type="entry name" value="PG_Endopeptidase_C40"/>
</dbReference>
<accession>A0ABV1HIU2</accession>
<protein>
    <submittedName>
        <fullName evidence="8">NlpC/P60 family protein</fullName>
    </submittedName>
</protein>
<feature type="transmembrane region" description="Helical" evidence="6">
    <location>
        <begin position="25"/>
        <end position="45"/>
    </location>
</feature>
<dbReference type="PANTHER" id="PTHR47359:SF3">
    <property type="entry name" value="NLP_P60 DOMAIN-CONTAINING PROTEIN-RELATED"/>
    <property type="match status" value="1"/>
</dbReference>
<dbReference type="Pfam" id="PF00877">
    <property type="entry name" value="NLPC_P60"/>
    <property type="match status" value="1"/>
</dbReference>
<dbReference type="InterPro" id="IPR000064">
    <property type="entry name" value="NLP_P60_dom"/>
</dbReference>
<sequence length="647" mass="69664">MKPHFNSEQIVKRIADSMIRYKSKWAAAGMALVLGGGSIGVSFLYHPAVKAAGPEQDSEAEETTAAATTTAATEAETESAWVPTLDELNLAHYFPEGEEDTDITKSLAGHVFHELMTRDANWSSAIYSYSDVTPVDMAAKLGVSRDRILGKYNPEDKSHQKENPSTWTIGSFRNVKIQAVDGDGHAVSPYSNVPQIMSMANVYTYYHNPEDSDAFLSYAKALWEASHSYTMSISDVYYCSGCVGKDAEELEKKALMEEAEAEKENPNLERPYEEISGEEDAGDGQSASAETQTSVITAGLSTAEKKAKEASQAESSAAETETETVPESTSGVITAPSRQKAASPSNAEKSAAVQDAADAGQAVSESGEPASETAESNIETSAETEPQKEGSSEAETSAAEEQKSSGLSCPGHVDLTITMKIGGLNEGAGLFALDAAGNDASKYSESAWQGWTEENRAAAISLASEDWYQKYGLSVSSISTGTPLSVEEIETYLDELPSDISDTRKELLRFALNSVGKVPYYWGGKPSAKNYEGNHFGRLMPPDVDGRTLKGLDCSGWISWVYWSVTGTHLSYEGTSGLAALGKRISREDLQPGDILIRTGADSHVVMFLGWTSDGRIRCVHETSGSINNVTVGTRNAGWPYYRRLID</sequence>
<keyword evidence="3" id="KW-0378">Hydrolase</keyword>
<keyword evidence="9" id="KW-1185">Reference proteome</keyword>
<keyword evidence="2" id="KW-0645">Protease</keyword>
<dbReference type="RefSeq" id="WP_349228314.1">
    <property type="nucleotide sequence ID" value="NZ_JBBMFJ010000002.1"/>
</dbReference>
<evidence type="ECO:0000256" key="5">
    <source>
        <dbReference type="SAM" id="MobiDB-lite"/>
    </source>
</evidence>
<feature type="compositionally biased region" description="Polar residues" evidence="5">
    <location>
        <begin position="373"/>
        <end position="384"/>
    </location>
</feature>
<reference evidence="8 9" key="1">
    <citation type="submission" date="2024-03" db="EMBL/GenBank/DDBJ databases">
        <title>Human intestinal bacterial collection.</title>
        <authorList>
            <person name="Pauvert C."/>
            <person name="Hitch T.C.A."/>
            <person name="Clavel T."/>
        </authorList>
    </citation>
    <scope>NUCLEOTIDE SEQUENCE [LARGE SCALE GENOMIC DNA]</scope>
    <source>
        <strain evidence="8 9">CLA-AP-H27</strain>
    </source>
</reference>
<comment type="caution">
    <text evidence="8">The sequence shown here is derived from an EMBL/GenBank/DDBJ whole genome shotgun (WGS) entry which is preliminary data.</text>
</comment>
<evidence type="ECO:0000256" key="4">
    <source>
        <dbReference type="ARBA" id="ARBA00022807"/>
    </source>
</evidence>
<feature type="compositionally biased region" description="Low complexity" evidence="5">
    <location>
        <begin position="350"/>
        <end position="364"/>
    </location>
</feature>
<keyword evidence="6" id="KW-0812">Transmembrane</keyword>
<name>A0ABV1HIU2_9FIRM</name>
<evidence type="ECO:0000313" key="8">
    <source>
        <dbReference type="EMBL" id="MEQ2561878.1"/>
    </source>
</evidence>
<comment type="similarity">
    <text evidence="1">Belongs to the peptidase C40 family.</text>
</comment>
<keyword evidence="6" id="KW-1133">Transmembrane helix</keyword>
<dbReference type="SUPFAM" id="SSF54001">
    <property type="entry name" value="Cysteine proteinases"/>
    <property type="match status" value="1"/>
</dbReference>
<dbReference type="PROSITE" id="PS51935">
    <property type="entry name" value="NLPC_P60"/>
    <property type="match status" value="1"/>
</dbReference>
<dbReference type="Gene3D" id="3.90.1720.10">
    <property type="entry name" value="endopeptidase domain like (from Nostoc punctiforme)"/>
    <property type="match status" value="1"/>
</dbReference>
<feature type="compositionally biased region" description="Basic and acidic residues" evidence="5">
    <location>
        <begin position="258"/>
        <end position="273"/>
    </location>
</feature>
<organism evidence="8 9">
    <name type="scientific">Ventrimonas faecis</name>
    <dbReference type="NCBI Taxonomy" id="3133170"/>
    <lineage>
        <taxon>Bacteria</taxon>
        <taxon>Bacillati</taxon>
        <taxon>Bacillota</taxon>
        <taxon>Clostridia</taxon>
        <taxon>Lachnospirales</taxon>
        <taxon>Lachnospiraceae</taxon>
        <taxon>Ventrimonas</taxon>
    </lineage>
</organism>
<feature type="compositionally biased region" description="Low complexity" evidence="5">
    <location>
        <begin position="312"/>
        <end position="330"/>
    </location>
</feature>
<evidence type="ECO:0000256" key="1">
    <source>
        <dbReference type="ARBA" id="ARBA00007074"/>
    </source>
</evidence>